<comment type="caution">
    <text evidence="1">The sequence shown here is derived from an EMBL/GenBank/DDBJ whole genome shotgun (WGS) entry which is preliminary data.</text>
</comment>
<accession>A0A8J5HH41</accession>
<gene>
    <name evidence="1" type="ORF">ZIOFF_009050</name>
</gene>
<protein>
    <submittedName>
        <fullName evidence="1">Uncharacterized protein</fullName>
    </submittedName>
</protein>
<evidence type="ECO:0000313" key="2">
    <source>
        <dbReference type="Proteomes" id="UP000734854"/>
    </source>
</evidence>
<reference evidence="1 2" key="1">
    <citation type="submission" date="2020-08" db="EMBL/GenBank/DDBJ databases">
        <title>Plant Genome Project.</title>
        <authorList>
            <person name="Zhang R.-G."/>
        </authorList>
    </citation>
    <scope>NUCLEOTIDE SEQUENCE [LARGE SCALE GENOMIC DNA]</scope>
    <source>
        <tissue evidence="1">Rhizome</tissue>
    </source>
</reference>
<dbReference type="AlphaFoldDB" id="A0A8J5HH41"/>
<dbReference type="EMBL" id="JACMSC010000003">
    <property type="protein sequence ID" value="KAG6526963.1"/>
    <property type="molecule type" value="Genomic_DNA"/>
</dbReference>
<dbReference type="Proteomes" id="UP000734854">
    <property type="component" value="Unassembled WGS sequence"/>
</dbReference>
<keyword evidence="2" id="KW-1185">Reference proteome</keyword>
<organism evidence="1 2">
    <name type="scientific">Zingiber officinale</name>
    <name type="common">Ginger</name>
    <name type="synonym">Amomum zingiber</name>
    <dbReference type="NCBI Taxonomy" id="94328"/>
    <lineage>
        <taxon>Eukaryota</taxon>
        <taxon>Viridiplantae</taxon>
        <taxon>Streptophyta</taxon>
        <taxon>Embryophyta</taxon>
        <taxon>Tracheophyta</taxon>
        <taxon>Spermatophyta</taxon>
        <taxon>Magnoliopsida</taxon>
        <taxon>Liliopsida</taxon>
        <taxon>Zingiberales</taxon>
        <taxon>Zingiberaceae</taxon>
        <taxon>Zingiber</taxon>
    </lineage>
</organism>
<proteinExistence type="predicted"/>
<evidence type="ECO:0000313" key="1">
    <source>
        <dbReference type="EMBL" id="KAG6526963.1"/>
    </source>
</evidence>
<sequence>MAGFSPSGLSAPGSPLTSGCSSSTSTCAATTVIFLTICHTSACSLLPQDRANATHPVACPAPPDLRSQPCVLQLRCQRQRLAPLPPCLVQPGHRCRATTPFFTTVFAYFMTLRRESWVTYITLVPVGSALVHLAGDGIQSRFEKRDGGRDPGWSRICSGDLQNQGVRQTAGDDEMSFEVNNSTWAVQ</sequence>
<name>A0A8J5HH41_ZINOF</name>